<dbReference type="AlphaFoldDB" id="A0A930V1F1"/>
<keyword evidence="3" id="KW-1185">Reference proteome</keyword>
<dbReference type="PANTHER" id="PTHR30024">
    <property type="entry name" value="ALIPHATIC SULFONATES-BINDING PROTEIN-RELATED"/>
    <property type="match status" value="1"/>
</dbReference>
<dbReference type="RefSeq" id="WP_194503210.1">
    <property type="nucleotide sequence ID" value="NZ_JADIVZ010000003.1"/>
</dbReference>
<accession>A0A930V1F1</accession>
<dbReference type="Gene3D" id="3.40.190.10">
    <property type="entry name" value="Periplasmic binding protein-like II"/>
    <property type="match status" value="2"/>
</dbReference>
<keyword evidence="1" id="KW-0732">Signal</keyword>
<dbReference type="EMBL" id="JADIVZ010000003">
    <property type="protein sequence ID" value="MBF4161970.1"/>
    <property type="molecule type" value="Genomic_DNA"/>
</dbReference>
<organism evidence="2 3">
    <name type="scientific">Nocardioides acrostichi</name>
    <dbReference type="NCBI Taxonomy" id="2784339"/>
    <lineage>
        <taxon>Bacteria</taxon>
        <taxon>Bacillati</taxon>
        <taxon>Actinomycetota</taxon>
        <taxon>Actinomycetes</taxon>
        <taxon>Propionibacteriales</taxon>
        <taxon>Nocardioidaceae</taxon>
        <taxon>Nocardioides</taxon>
    </lineage>
</organism>
<evidence type="ECO:0000256" key="1">
    <source>
        <dbReference type="SAM" id="SignalP"/>
    </source>
</evidence>
<dbReference type="Pfam" id="PF13379">
    <property type="entry name" value="NMT1_2"/>
    <property type="match status" value="1"/>
</dbReference>
<name>A0A930V1F1_9ACTN</name>
<dbReference type="SUPFAM" id="SSF53850">
    <property type="entry name" value="Periplasmic binding protein-like II"/>
    <property type="match status" value="1"/>
</dbReference>
<feature type="chain" id="PRO_5036815814" evidence="1">
    <location>
        <begin position="22"/>
        <end position="349"/>
    </location>
</feature>
<feature type="signal peptide" evidence="1">
    <location>
        <begin position="1"/>
        <end position="21"/>
    </location>
</feature>
<dbReference type="PANTHER" id="PTHR30024:SF42">
    <property type="entry name" value="ALIPHATIC SULFONATES-BINDING PROTEIN-RELATED"/>
    <property type="match status" value="1"/>
</dbReference>
<sequence>MRFARLWAAVAALLIAGTALAGCGSSSTGNSDPSTSKGTIVVASPQCAHCLAMTLLTDKVPGYDVKVEQFGTLTGLAASLAAGKIDVGQIDYTGLVSMIDKGLPLVAISGQVNGGSDFVVSPSVDLDPDDWAAFKDLVLQRKAEGKKFKIASEFGSVQDIELRLQLPEKGIDANQDVEFVNVPYQGMAQALQNGSVDAAIPVQPIAATITNSKIGVHFAYPYDQAAGDLTNVVVVNKDWLAKNPDRIEAVMQGMNTLVPDLSTPQGQKDWAAAVEKYTGTSSADTTTALAQLKPDIAMPFSQIKAIAHAMYEQNLISTDLSVATLKEHIDYGPLSQATGKTPAELGAGS</sequence>
<dbReference type="Proteomes" id="UP000656804">
    <property type="component" value="Unassembled WGS sequence"/>
</dbReference>
<gene>
    <name evidence="2" type="ORF">ISG29_09725</name>
</gene>
<evidence type="ECO:0000313" key="2">
    <source>
        <dbReference type="EMBL" id="MBF4161970.1"/>
    </source>
</evidence>
<comment type="caution">
    <text evidence="2">The sequence shown here is derived from an EMBL/GenBank/DDBJ whole genome shotgun (WGS) entry which is preliminary data.</text>
</comment>
<protein>
    <submittedName>
        <fullName evidence="2">ABC transporter substrate-binding protein</fullName>
    </submittedName>
</protein>
<evidence type="ECO:0000313" key="3">
    <source>
        <dbReference type="Proteomes" id="UP000656804"/>
    </source>
</evidence>
<dbReference type="PROSITE" id="PS51257">
    <property type="entry name" value="PROKAR_LIPOPROTEIN"/>
    <property type="match status" value="1"/>
</dbReference>
<reference evidence="2" key="1">
    <citation type="submission" date="2020-11" db="EMBL/GenBank/DDBJ databases">
        <title>Nocardioides sp. CBS4Y-1, whole genome shotgun sequence.</title>
        <authorList>
            <person name="Tuo L."/>
        </authorList>
    </citation>
    <scope>NUCLEOTIDE SEQUENCE</scope>
    <source>
        <strain evidence="2">CBS4Y-1</strain>
    </source>
</reference>
<proteinExistence type="predicted"/>